<dbReference type="EMBL" id="HBHP01000271">
    <property type="protein sequence ID" value="CAD9744150.1"/>
    <property type="molecule type" value="Transcribed_RNA"/>
</dbReference>
<evidence type="ECO:0000256" key="3">
    <source>
        <dbReference type="ARBA" id="ARBA00022837"/>
    </source>
</evidence>
<evidence type="ECO:0000256" key="1">
    <source>
        <dbReference type="ARBA" id="ARBA00022723"/>
    </source>
</evidence>
<accession>A0A7S2TEC6</accession>
<name>A0A7S2TEC6_9EUKA</name>
<evidence type="ECO:0000313" key="5">
    <source>
        <dbReference type="EMBL" id="CAD9744150.1"/>
    </source>
</evidence>
<reference evidence="5" key="1">
    <citation type="submission" date="2021-01" db="EMBL/GenBank/DDBJ databases">
        <authorList>
            <person name="Corre E."/>
            <person name="Pelletier E."/>
            <person name="Niang G."/>
            <person name="Scheremetjew M."/>
            <person name="Finn R."/>
            <person name="Kale V."/>
            <person name="Holt S."/>
            <person name="Cochrane G."/>
            <person name="Meng A."/>
            <person name="Brown T."/>
            <person name="Cohen L."/>
        </authorList>
    </citation>
    <scope>NUCLEOTIDE SEQUENCE</scope>
    <source>
        <strain evidence="5">CCMP622</strain>
    </source>
</reference>
<dbReference type="Pfam" id="PF13499">
    <property type="entry name" value="EF-hand_7"/>
    <property type="match status" value="2"/>
</dbReference>
<evidence type="ECO:0000256" key="2">
    <source>
        <dbReference type="ARBA" id="ARBA00022737"/>
    </source>
</evidence>
<keyword evidence="1" id="KW-0479">Metal-binding</keyword>
<proteinExistence type="predicted"/>
<dbReference type="InterPro" id="IPR002048">
    <property type="entry name" value="EF_hand_dom"/>
</dbReference>
<dbReference type="PANTHER" id="PTHR10827">
    <property type="entry name" value="RETICULOCALBIN"/>
    <property type="match status" value="1"/>
</dbReference>
<feature type="domain" description="EF-hand" evidence="4">
    <location>
        <begin position="108"/>
        <end position="143"/>
    </location>
</feature>
<dbReference type="AlphaFoldDB" id="A0A7S2TEC6"/>
<feature type="domain" description="EF-hand" evidence="4">
    <location>
        <begin position="145"/>
        <end position="177"/>
    </location>
</feature>
<organism evidence="5">
    <name type="scientific">Lotharella oceanica</name>
    <dbReference type="NCBI Taxonomy" id="641309"/>
    <lineage>
        <taxon>Eukaryota</taxon>
        <taxon>Sar</taxon>
        <taxon>Rhizaria</taxon>
        <taxon>Cercozoa</taxon>
        <taxon>Chlorarachniophyceae</taxon>
        <taxon>Lotharella</taxon>
    </lineage>
</organism>
<keyword evidence="2" id="KW-0677">Repeat</keyword>
<dbReference type="GO" id="GO:0005509">
    <property type="term" value="F:calcium ion binding"/>
    <property type="evidence" value="ECO:0007669"/>
    <property type="project" value="InterPro"/>
</dbReference>
<evidence type="ECO:0000259" key="4">
    <source>
        <dbReference type="PROSITE" id="PS50222"/>
    </source>
</evidence>
<dbReference type="PROSITE" id="PS00018">
    <property type="entry name" value="EF_HAND_1"/>
    <property type="match status" value="4"/>
</dbReference>
<dbReference type="Gene3D" id="1.10.238.10">
    <property type="entry name" value="EF-hand"/>
    <property type="match status" value="2"/>
</dbReference>
<feature type="domain" description="EF-hand" evidence="4">
    <location>
        <begin position="54"/>
        <end position="89"/>
    </location>
</feature>
<dbReference type="InterPro" id="IPR018247">
    <property type="entry name" value="EF_Hand_1_Ca_BS"/>
</dbReference>
<dbReference type="PROSITE" id="PS50222">
    <property type="entry name" value="EF_HAND_2"/>
    <property type="match status" value="4"/>
</dbReference>
<dbReference type="SUPFAM" id="SSF47473">
    <property type="entry name" value="EF-hand"/>
    <property type="match status" value="2"/>
</dbReference>
<gene>
    <name evidence="5" type="ORF">LSP00402_LOCUS199</name>
</gene>
<keyword evidence="3" id="KW-0106">Calcium</keyword>
<sequence length="307" mass="35107">MSSIDLPHNPKNVQIVATELFDALHGKAGDLDTKDAGDPLGWQGFAKLCQTAGCDVIRARMLWNDADKDGSGYLDRHEFFLFCARQDIYPTVAKMAIEVRKRNLQRKQRVMAADELFDYLDKDGDKMLSWEEFKVLCRGAGCNAKQAMACWNAADSDESGELDRAEFRKFVSSESIWPEMRRLYMRLRDMKQHETKEVANLVFEELKSAAATSNIDFNDDELTFKQFWLLCKKAGASSEEQAKEIFKQTDQDDSGSISRKEFYIFCARSDVRPVMKKIALMITKRKKKVKEAFLELKKEEGGKTEAS</sequence>
<feature type="domain" description="EF-hand" evidence="4">
    <location>
        <begin position="237"/>
        <end position="272"/>
    </location>
</feature>
<dbReference type="PANTHER" id="PTHR10827:SF98">
    <property type="entry name" value="45 KDA CALCIUM-BINDING PROTEIN"/>
    <property type="match status" value="1"/>
</dbReference>
<protein>
    <recommendedName>
        <fullName evidence="4">EF-hand domain-containing protein</fullName>
    </recommendedName>
</protein>
<dbReference type="SMART" id="SM00054">
    <property type="entry name" value="EFh"/>
    <property type="match status" value="4"/>
</dbReference>
<dbReference type="InterPro" id="IPR011992">
    <property type="entry name" value="EF-hand-dom_pair"/>
</dbReference>